<dbReference type="Proteomes" id="UP001150217">
    <property type="component" value="Unassembled WGS sequence"/>
</dbReference>
<gene>
    <name evidence="1" type="ORF">C8R41DRAFT_868361</name>
</gene>
<keyword evidence="2" id="KW-1185">Reference proteome</keyword>
<reference evidence="1" key="1">
    <citation type="submission" date="2022-08" db="EMBL/GenBank/DDBJ databases">
        <title>A Global Phylogenomic Analysis of the Shiitake Genus Lentinula.</title>
        <authorList>
            <consortium name="DOE Joint Genome Institute"/>
            <person name="Sierra-Patev S."/>
            <person name="Min B."/>
            <person name="Naranjo-Ortiz M."/>
            <person name="Looney B."/>
            <person name="Konkel Z."/>
            <person name="Slot J.C."/>
            <person name="Sakamoto Y."/>
            <person name="Steenwyk J.L."/>
            <person name="Rokas A."/>
            <person name="Carro J."/>
            <person name="Camarero S."/>
            <person name="Ferreira P."/>
            <person name="Molpeceres G."/>
            <person name="Ruiz-Duenas F.J."/>
            <person name="Serrano A."/>
            <person name="Henrissat B."/>
            <person name="Drula E."/>
            <person name="Hughes K.W."/>
            <person name="Mata J.L."/>
            <person name="Ishikawa N.K."/>
            <person name="Vargas-Isla R."/>
            <person name="Ushijima S."/>
            <person name="Smith C.A."/>
            <person name="Ahrendt S."/>
            <person name="Andreopoulos W."/>
            <person name="He G."/>
            <person name="Labutti K."/>
            <person name="Lipzen A."/>
            <person name="Ng V."/>
            <person name="Riley R."/>
            <person name="Sandor L."/>
            <person name="Barry K."/>
            <person name="Martinez A.T."/>
            <person name="Xiao Y."/>
            <person name="Gibbons J.G."/>
            <person name="Terashima K."/>
            <person name="Grigoriev I.V."/>
            <person name="Hibbett D.S."/>
        </authorList>
    </citation>
    <scope>NUCLEOTIDE SEQUENCE</scope>
    <source>
        <strain evidence="1">RHP3577 ss4</strain>
    </source>
</reference>
<evidence type="ECO:0000313" key="1">
    <source>
        <dbReference type="EMBL" id="KAJ4486499.1"/>
    </source>
</evidence>
<evidence type="ECO:0000313" key="2">
    <source>
        <dbReference type="Proteomes" id="UP001150217"/>
    </source>
</evidence>
<name>A0ABQ8VBN8_9AGAR</name>
<proteinExistence type="predicted"/>
<dbReference type="EMBL" id="JANVFT010000050">
    <property type="protein sequence ID" value="KAJ4486499.1"/>
    <property type="molecule type" value="Genomic_DNA"/>
</dbReference>
<organism evidence="1 2">
    <name type="scientific">Lentinula lateritia</name>
    <dbReference type="NCBI Taxonomy" id="40482"/>
    <lineage>
        <taxon>Eukaryota</taxon>
        <taxon>Fungi</taxon>
        <taxon>Dikarya</taxon>
        <taxon>Basidiomycota</taxon>
        <taxon>Agaricomycotina</taxon>
        <taxon>Agaricomycetes</taxon>
        <taxon>Agaricomycetidae</taxon>
        <taxon>Agaricales</taxon>
        <taxon>Marasmiineae</taxon>
        <taxon>Omphalotaceae</taxon>
        <taxon>Lentinula</taxon>
    </lineage>
</organism>
<comment type="caution">
    <text evidence="1">The sequence shown here is derived from an EMBL/GenBank/DDBJ whole genome shotgun (WGS) entry which is preliminary data.</text>
</comment>
<protein>
    <submittedName>
        <fullName evidence="1">Uncharacterized protein</fullName>
    </submittedName>
</protein>
<sequence length="126" mass="13471">MPQELVWKFLELLIDNLPNSQSIFAINGQINFRVPFYKSPSLGPGNHTLTITVPPEDTSSGLFYLDYIIYHPIPTSTISCPAATIVGGVIGSIMGVVVGHGAVIPVPSTGNPQVPGEIIHKKGHLN</sequence>
<accession>A0ABQ8VBN8</accession>